<dbReference type="SUPFAM" id="SSF48403">
    <property type="entry name" value="Ankyrin repeat"/>
    <property type="match status" value="2"/>
</dbReference>
<comment type="caution">
    <text evidence="5">The sequence shown here is derived from an EMBL/GenBank/DDBJ whole genome shotgun (WGS) entry which is preliminary data.</text>
</comment>
<proteinExistence type="predicted"/>
<evidence type="ECO:0000313" key="5">
    <source>
        <dbReference type="EMBL" id="ORY59324.1"/>
    </source>
</evidence>
<dbReference type="AlphaFoldDB" id="A0A1Y2DJK3"/>
<dbReference type="Pfam" id="PF12796">
    <property type="entry name" value="Ank_2"/>
    <property type="match status" value="1"/>
</dbReference>
<feature type="compositionally biased region" description="Basic and acidic residues" evidence="4">
    <location>
        <begin position="136"/>
        <end position="151"/>
    </location>
</feature>
<dbReference type="EMBL" id="MCFJ01000014">
    <property type="protein sequence ID" value="ORY59324.1"/>
    <property type="molecule type" value="Genomic_DNA"/>
</dbReference>
<accession>A0A1Y2DJK3</accession>
<protein>
    <submittedName>
        <fullName evidence="5">Ankyrin repeat-containing domain protein</fullName>
    </submittedName>
</protein>
<feature type="region of interest" description="Disordered" evidence="4">
    <location>
        <begin position="122"/>
        <end position="194"/>
    </location>
</feature>
<gene>
    <name evidence="5" type="ORF">BCR38DRAFT_68098</name>
</gene>
<evidence type="ECO:0000313" key="6">
    <source>
        <dbReference type="Proteomes" id="UP000193689"/>
    </source>
</evidence>
<dbReference type="InterPro" id="IPR036770">
    <property type="entry name" value="Ankyrin_rpt-contain_sf"/>
</dbReference>
<dbReference type="Proteomes" id="UP000193689">
    <property type="component" value="Unassembled WGS sequence"/>
</dbReference>
<organism evidence="5 6">
    <name type="scientific">Pseudomassariella vexata</name>
    <dbReference type="NCBI Taxonomy" id="1141098"/>
    <lineage>
        <taxon>Eukaryota</taxon>
        <taxon>Fungi</taxon>
        <taxon>Dikarya</taxon>
        <taxon>Ascomycota</taxon>
        <taxon>Pezizomycotina</taxon>
        <taxon>Sordariomycetes</taxon>
        <taxon>Xylariomycetidae</taxon>
        <taxon>Amphisphaeriales</taxon>
        <taxon>Pseudomassariaceae</taxon>
        <taxon>Pseudomassariella</taxon>
    </lineage>
</organism>
<evidence type="ECO:0000256" key="3">
    <source>
        <dbReference type="PROSITE-ProRule" id="PRU00023"/>
    </source>
</evidence>
<keyword evidence="1" id="KW-0677">Repeat</keyword>
<dbReference type="RefSeq" id="XP_040712018.1">
    <property type="nucleotide sequence ID" value="XM_040865555.1"/>
</dbReference>
<sequence>MPSFRHLPVELLLLVSEDLDIRDLSSLSRSCQYARNGIISSLCRRVKDDPAVLCWAVDEGQIGTVERLLVAGADPNVAWIQNESRTHTLKRLKAQYDFYRSMGLNTPQVHHTVRQQYGYDGDEVHDVGQNAVDSYGSRDENAAKDQDDGDVKLNNQESTETDDDGSYDGSGDGSEERSDESDGEDNTVINSPSWPTSSAGLYPNLCFWTPLHIAVRWGRDDIVSMLLAYGANMHALSRGFCECSYPGDHTFAVAEEDNEPLWMPLHTAICCGHGSTAQLLLSCGASTVVTTKFIGSNEDRTTALHTACFSDMRSISRFIVDQGYQTDLDVKDHRGRTPLTYAYYTGSWESIDLLVEMGAELNSHLGPLTLLNHACLERRFAEALRFNELGASINTETQYGGLTTLHCCCTRQYMNTKLPHNFHTRYMSQVQVHLRTRVAQTVIKAGVDVNARAEHQDTPLLNAAFHINLNLSKSFLIQERILMSGTQLVIPHWQWHVRPSRTARCYKLSRRCSITCGRTRRICLIASNCSPRIDMLGQKVVPSCVSSMEGIPF</sequence>
<dbReference type="PANTHER" id="PTHR24123:SF33">
    <property type="entry name" value="PROTEIN HOS4"/>
    <property type="match status" value="1"/>
</dbReference>
<dbReference type="PROSITE" id="PS50088">
    <property type="entry name" value="ANK_REPEAT"/>
    <property type="match status" value="2"/>
</dbReference>
<dbReference type="PROSITE" id="PS50297">
    <property type="entry name" value="ANK_REP_REGION"/>
    <property type="match status" value="2"/>
</dbReference>
<dbReference type="STRING" id="1141098.A0A1Y2DJK3"/>
<reference evidence="5 6" key="1">
    <citation type="submission" date="2016-07" db="EMBL/GenBank/DDBJ databases">
        <title>Pervasive Adenine N6-methylation of Active Genes in Fungi.</title>
        <authorList>
            <consortium name="DOE Joint Genome Institute"/>
            <person name="Mondo S.J."/>
            <person name="Dannebaum R.O."/>
            <person name="Kuo R.C."/>
            <person name="Labutti K."/>
            <person name="Haridas S."/>
            <person name="Kuo A."/>
            <person name="Salamov A."/>
            <person name="Ahrendt S.R."/>
            <person name="Lipzen A."/>
            <person name="Sullivan W."/>
            <person name="Andreopoulos W.B."/>
            <person name="Clum A."/>
            <person name="Lindquist E."/>
            <person name="Daum C."/>
            <person name="Ramamoorthy G.K."/>
            <person name="Gryganskyi A."/>
            <person name="Culley D."/>
            <person name="Magnuson J.K."/>
            <person name="James T.Y."/>
            <person name="O'Malley M.A."/>
            <person name="Stajich J.E."/>
            <person name="Spatafora J.W."/>
            <person name="Visel A."/>
            <person name="Grigoriev I.V."/>
        </authorList>
    </citation>
    <scope>NUCLEOTIDE SEQUENCE [LARGE SCALE GENOMIC DNA]</scope>
    <source>
        <strain evidence="5 6">CBS 129021</strain>
    </source>
</reference>
<dbReference type="OrthoDB" id="341259at2759"/>
<evidence type="ECO:0000256" key="2">
    <source>
        <dbReference type="ARBA" id="ARBA00023043"/>
    </source>
</evidence>
<keyword evidence="2 3" id="KW-0040">ANK repeat</keyword>
<dbReference type="GeneID" id="63781767"/>
<evidence type="ECO:0000256" key="1">
    <source>
        <dbReference type="ARBA" id="ARBA00022737"/>
    </source>
</evidence>
<dbReference type="InParanoid" id="A0A1Y2DJK3"/>
<dbReference type="InterPro" id="IPR002110">
    <property type="entry name" value="Ankyrin_rpt"/>
</dbReference>
<feature type="repeat" description="ANK" evidence="3">
    <location>
        <begin position="334"/>
        <end position="362"/>
    </location>
</feature>
<evidence type="ECO:0000256" key="4">
    <source>
        <dbReference type="SAM" id="MobiDB-lite"/>
    </source>
</evidence>
<dbReference type="InterPro" id="IPR051165">
    <property type="entry name" value="Multifunctional_ANK_Repeat"/>
</dbReference>
<dbReference type="Gene3D" id="1.25.40.20">
    <property type="entry name" value="Ankyrin repeat-containing domain"/>
    <property type="match status" value="2"/>
</dbReference>
<dbReference type="PANTHER" id="PTHR24123">
    <property type="entry name" value="ANKYRIN REPEAT-CONTAINING"/>
    <property type="match status" value="1"/>
</dbReference>
<name>A0A1Y2DJK3_9PEZI</name>
<dbReference type="SMART" id="SM00248">
    <property type="entry name" value="ANK"/>
    <property type="match status" value="6"/>
</dbReference>
<keyword evidence="6" id="KW-1185">Reference proteome</keyword>
<dbReference type="Pfam" id="PF00023">
    <property type="entry name" value="Ank"/>
    <property type="match status" value="1"/>
</dbReference>
<feature type="repeat" description="ANK" evidence="3">
    <location>
        <begin position="209"/>
        <end position="238"/>
    </location>
</feature>